<sequence>MEILQNEREKLANFYVELLELDNLDSLELKVNLTREQINDWGKGLAVLALAPIEFNWELAFERLLAVAKACQKWQTGPQQPTAKNIEDLESLEAHQRKELVNSLIRVDGQNNQWAKTLGISTELLDFLSINTFRPALKTFSQHILTKLPAGEWEQAHCPVCGDQPTMSKLSGKEGLRKLYCSRCETEWRYKRIGCPYCKSDDVPSMYYLTLEDNKQYRVYLCDHCKSYLKTVDERVCGEVDLFCEDLATEELDQVAREEGYRRGDMRQQV</sequence>
<dbReference type="AlphaFoldDB" id="A0AAW7ZF88"/>
<protein>
    <submittedName>
        <fullName evidence="4">Formate dehydrogenase accessory protein FdhE</fullName>
    </submittedName>
</protein>
<reference evidence="4" key="1">
    <citation type="journal article" date="2023" name="J. Hazard. Mater.">
        <title>Anaerobic biodegradation of pyrene and benzo[a]pyrene by a new sulfate-reducing Desulforamulus aquiferis strain DSA.</title>
        <authorList>
            <person name="Zhang Z."/>
            <person name="Sun J."/>
            <person name="Gong X."/>
            <person name="Wang C."/>
            <person name="Wang H."/>
        </authorList>
    </citation>
    <scope>NUCLEOTIDE SEQUENCE</scope>
    <source>
        <strain evidence="4">DSA</strain>
    </source>
</reference>
<feature type="domain" description="FdhE C-terminal" evidence="3">
    <location>
        <begin position="194"/>
        <end position="264"/>
    </location>
</feature>
<dbReference type="Pfam" id="PF24859">
    <property type="entry name" value="FdhE_central"/>
    <property type="match status" value="1"/>
</dbReference>
<dbReference type="InterPro" id="IPR056796">
    <property type="entry name" value="FdhE_C"/>
</dbReference>
<dbReference type="GO" id="GO:0005829">
    <property type="term" value="C:cytosol"/>
    <property type="evidence" value="ECO:0007669"/>
    <property type="project" value="TreeGrafter"/>
</dbReference>
<name>A0AAW7ZF88_9FIRM</name>
<feature type="domain" description="FdhE central" evidence="2">
    <location>
        <begin position="157"/>
        <end position="192"/>
    </location>
</feature>
<dbReference type="GO" id="GO:0051604">
    <property type="term" value="P:protein maturation"/>
    <property type="evidence" value="ECO:0007669"/>
    <property type="project" value="TreeGrafter"/>
</dbReference>
<gene>
    <name evidence="4" type="ORF">P6N53_12965</name>
</gene>
<dbReference type="PANTHER" id="PTHR37689:SF1">
    <property type="entry name" value="PROTEIN FDHE"/>
    <property type="match status" value="1"/>
</dbReference>
<dbReference type="Gene3D" id="3.90.1670.10">
    <property type="entry name" value="FdhE-like domain"/>
    <property type="match status" value="1"/>
</dbReference>
<dbReference type="SUPFAM" id="SSF144020">
    <property type="entry name" value="FdhE-like"/>
    <property type="match status" value="1"/>
</dbReference>
<reference evidence="4" key="2">
    <citation type="submission" date="2023-03" db="EMBL/GenBank/DDBJ databases">
        <authorList>
            <person name="Zhang Z."/>
        </authorList>
    </citation>
    <scope>NUCLEOTIDE SEQUENCE</scope>
    <source>
        <strain evidence="4">DSA</strain>
    </source>
</reference>
<keyword evidence="5" id="KW-1185">Reference proteome</keyword>
<evidence type="ECO:0000313" key="4">
    <source>
        <dbReference type="EMBL" id="MDO7788135.1"/>
    </source>
</evidence>
<comment type="caution">
    <text evidence="4">The sequence shown here is derived from an EMBL/GenBank/DDBJ whole genome shotgun (WGS) entry which is preliminary data.</text>
</comment>
<dbReference type="PANTHER" id="PTHR37689">
    <property type="entry name" value="PROTEIN FDHE"/>
    <property type="match status" value="1"/>
</dbReference>
<evidence type="ECO:0000259" key="2">
    <source>
        <dbReference type="Pfam" id="PF24859"/>
    </source>
</evidence>
<accession>A0AAW7ZF88</accession>
<proteinExistence type="predicted"/>
<dbReference type="Proteomes" id="UP001172911">
    <property type="component" value="Unassembled WGS sequence"/>
</dbReference>
<evidence type="ECO:0000256" key="1">
    <source>
        <dbReference type="ARBA" id="ARBA00022490"/>
    </source>
</evidence>
<dbReference type="InterPro" id="IPR024064">
    <property type="entry name" value="FdhE-like_sf"/>
</dbReference>
<dbReference type="InterPro" id="IPR006452">
    <property type="entry name" value="Formate_DH_accessory"/>
</dbReference>
<evidence type="ECO:0000259" key="3">
    <source>
        <dbReference type="Pfam" id="PF24860"/>
    </source>
</evidence>
<dbReference type="CDD" id="cd16341">
    <property type="entry name" value="FdhE"/>
    <property type="match status" value="1"/>
</dbReference>
<dbReference type="InterPro" id="IPR056797">
    <property type="entry name" value="FdhE_central"/>
</dbReference>
<dbReference type="Pfam" id="PF24860">
    <property type="entry name" value="FdhE_C"/>
    <property type="match status" value="1"/>
</dbReference>
<evidence type="ECO:0000313" key="5">
    <source>
        <dbReference type="Proteomes" id="UP001172911"/>
    </source>
</evidence>
<dbReference type="EMBL" id="JARPTC010000019">
    <property type="protein sequence ID" value="MDO7788135.1"/>
    <property type="molecule type" value="Genomic_DNA"/>
</dbReference>
<organism evidence="4 5">
    <name type="scientific">Desulforamulus aquiferis</name>
    <dbReference type="NCBI Taxonomy" id="1397668"/>
    <lineage>
        <taxon>Bacteria</taxon>
        <taxon>Bacillati</taxon>
        <taxon>Bacillota</taxon>
        <taxon>Clostridia</taxon>
        <taxon>Eubacteriales</taxon>
        <taxon>Peptococcaceae</taxon>
        <taxon>Desulforamulus</taxon>
    </lineage>
</organism>
<dbReference type="RefSeq" id="WP_304543785.1">
    <property type="nucleotide sequence ID" value="NZ_JARPTC010000019.1"/>
</dbReference>
<dbReference type="GO" id="GO:0008199">
    <property type="term" value="F:ferric iron binding"/>
    <property type="evidence" value="ECO:0007669"/>
    <property type="project" value="TreeGrafter"/>
</dbReference>
<keyword evidence="1" id="KW-0963">Cytoplasm</keyword>